<organism evidence="5 6">
    <name type="scientific">Massariosphaeria phaeospora</name>
    <dbReference type="NCBI Taxonomy" id="100035"/>
    <lineage>
        <taxon>Eukaryota</taxon>
        <taxon>Fungi</taxon>
        <taxon>Dikarya</taxon>
        <taxon>Ascomycota</taxon>
        <taxon>Pezizomycotina</taxon>
        <taxon>Dothideomycetes</taxon>
        <taxon>Pleosporomycetidae</taxon>
        <taxon>Pleosporales</taxon>
        <taxon>Pleosporales incertae sedis</taxon>
        <taxon>Massariosphaeria</taxon>
    </lineage>
</organism>
<evidence type="ECO:0000256" key="3">
    <source>
        <dbReference type="ARBA" id="ARBA00022679"/>
    </source>
</evidence>
<comment type="caution">
    <text evidence="5">The sequence shown here is derived from an EMBL/GenBank/DDBJ whole genome shotgun (WGS) entry which is preliminary data.</text>
</comment>
<sequence length="159" mass="16850">MASSQLSAKAVSGFADAAAYDEHRPSYPPDAVTALLEAADVRGANGASIVDLAAGTGKLTELLAAREEGFNIVAVEPHQGMRDQLARKSLANVTVTDGLSTSIPAENDSVDAVFAAQAFHWFANEASLKEIHRVLEPNGVLGLIWNAEDCEWHFPGLHV</sequence>
<dbReference type="CDD" id="cd02440">
    <property type="entry name" value="AdoMet_MTases"/>
    <property type="match status" value="1"/>
</dbReference>
<dbReference type="Pfam" id="PF08241">
    <property type="entry name" value="Methyltransf_11"/>
    <property type="match status" value="1"/>
</dbReference>
<dbReference type="PANTHER" id="PTHR44942">
    <property type="entry name" value="METHYLTRANSF_11 DOMAIN-CONTAINING PROTEIN"/>
    <property type="match status" value="1"/>
</dbReference>
<accession>A0A7C8ICG2</accession>
<dbReference type="AlphaFoldDB" id="A0A7C8ICG2"/>
<reference evidence="5 6" key="1">
    <citation type="submission" date="2020-01" db="EMBL/GenBank/DDBJ databases">
        <authorList>
            <consortium name="DOE Joint Genome Institute"/>
            <person name="Haridas S."/>
            <person name="Albert R."/>
            <person name="Binder M."/>
            <person name="Bloem J."/>
            <person name="Labutti K."/>
            <person name="Salamov A."/>
            <person name="Andreopoulos B."/>
            <person name="Baker S.E."/>
            <person name="Barry K."/>
            <person name="Bills G."/>
            <person name="Bluhm B.H."/>
            <person name="Cannon C."/>
            <person name="Castanera R."/>
            <person name="Culley D.E."/>
            <person name="Daum C."/>
            <person name="Ezra D."/>
            <person name="Gonzalez J.B."/>
            <person name="Henrissat B."/>
            <person name="Kuo A."/>
            <person name="Liang C."/>
            <person name="Lipzen A."/>
            <person name="Lutzoni F."/>
            <person name="Magnuson J."/>
            <person name="Mondo S."/>
            <person name="Nolan M."/>
            <person name="Ohm R."/>
            <person name="Pangilinan J."/>
            <person name="Park H.-J.H."/>
            <person name="Ramirez L."/>
            <person name="Alfaro M."/>
            <person name="Sun H."/>
            <person name="Tritt A."/>
            <person name="Yoshinaga Y."/>
            <person name="Zwiers L.-H.L."/>
            <person name="Turgeon B.G."/>
            <person name="Goodwin S.B."/>
            <person name="Spatafora J.W."/>
            <person name="Crous P.W."/>
            <person name="Grigoriev I.V."/>
        </authorList>
    </citation>
    <scope>NUCLEOTIDE SEQUENCE [LARGE SCALE GENOMIC DNA]</scope>
    <source>
        <strain evidence="5 6">CBS 611.86</strain>
    </source>
</reference>
<evidence type="ECO:0000313" key="6">
    <source>
        <dbReference type="Proteomes" id="UP000481861"/>
    </source>
</evidence>
<keyword evidence="6" id="KW-1185">Reference proteome</keyword>
<dbReference type="InterPro" id="IPR051052">
    <property type="entry name" value="Diverse_substrate_MTase"/>
</dbReference>
<comment type="similarity">
    <text evidence="1">Belongs to the methyltransferase superfamily.</text>
</comment>
<dbReference type="SUPFAM" id="SSF53335">
    <property type="entry name" value="S-adenosyl-L-methionine-dependent methyltransferases"/>
    <property type="match status" value="1"/>
</dbReference>
<gene>
    <name evidence="5" type="ORF">BDV95DRAFT_483172</name>
</gene>
<dbReference type="GO" id="GO:0008757">
    <property type="term" value="F:S-adenosylmethionine-dependent methyltransferase activity"/>
    <property type="evidence" value="ECO:0007669"/>
    <property type="project" value="InterPro"/>
</dbReference>
<dbReference type="InterPro" id="IPR013216">
    <property type="entry name" value="Methyltransf_11"/>
</dbReference>
<dbReference type="EMBL" id="JAADJZ010000003">
    <property type="protein sequence ID" value="KAF2876109.1"/>
    <property type="molecule type" value="Genomic_DNA"/>
</dbReference>
<dbReference type="PANTHER" id="PTHR44942:SF4">
    <property type="entry name" value="METHYLTRANSFERASE TYPE 11 DOMAIN-CONTAINING PROTEIN"/>
    <property type="match status" value="1"/>
</dbReference>
<name>A0A7C8ICG2_9PLEO</name>
<keyword evidence="3 5" id="KW-0808">Transferase</keyword>
<dbReference type="Proteomes" id="UP000481861">
    <property type="component" value="Unassembled WGS sequence"/>
</dbReference>
<proteinExistence type="inferred from homology"/>
<evidence type="ECO:0000256" key="1">
    <source>
        <dbReference type="ARBA" id="ARBA00008361"/>
    </source>
</evidence>
<evidence type="ECO:0000313" key="5">
    <source>
        <dbReference type="EMBL" id="KAF2876109.1"/>
    </source>
</evidence>
<dbReference type="InterPro" id="IPR029063">
    <property type="entry name" value="SAM-dependent_MTases_sf"/>
</dbReference>
<protein>
    <submittedName>
        <fullName evidence="5">S-adenosyl-L-methionine-dependent methyltransferase</fullName>
    </submittedName>
</protein>
<evidence type="ECO:0000259" key="4">
    <source>
        <dbReference type="Pfam" id="PF08241"/>
    </source>
</evidence>
<feature type="domain" description="Methyltransferase type 11" evidence="4">
    <location>
        <begin position="50"/>
        <end position="141"/>
    </location>
</feature>
<dbReference type="Gene3D" id="3.40.50.150">
    <property type="entry name" value="Vaccinia Virus protein VP39"/>
    <property type="match status" value="1"/>
</dbReference>
<evidence type="ECO:0000256" key="2">
    <source>
        <dbReference type="ARBA" id="ARBA00022603"/>
    </source>
</evidence>
<dbReference type="OrthoDB" id="10027013at2759"/>
<dbReference type="GO" id="GO:0032259">
    <property type="term" value="P:methylation"/>
    <property type="evidence" value="ECO:0007669"/>
    <property type="project" value="UniProtKB-KW"/>
</dbReference>
<keyword evidence="2 5" id="KW-0489">Methyltransferase</keyword>